<reference evidence="6" key="1">
    <citation type="submission" date="2025-08" db="UniProtKB">
        <authorList>
            <consortium name="RefSeq"/>
        </authorList>
    </citation>
    <scope>IDENTIFICATION</scope>
</reference>
<dbReference type="GeneID" id="100900997"/>
<protein>
    <submittedName>
        <fullName evidence="6">BRCA2-interacting transcriptional repressor EMSY</fullName>
    </submittedName>
</protein>
<feature type="region of interest" description="Disordered" evidence="3">
    <location>
        <begin position="297"/>
        <end position="324"/>
    </location>
</feature>
<feature type="domain" description="ENT" evidence="4">
    <location>
        <begin position="9"/>
        <end position="74"/>
    </location>
</feature>
<name>A0AAJ7PAF9_9ACAR</name>
<dbReference type="InterPro" id="IPR033482">
    <property type="entry name" value="EMSY"/>
</dbReference>
<organism evidence="5 6">
    <name type="scientific">Galendromus occidentalis</name>
    <name type="common">western predatory mite</name>
    <dbReference type="NCBI Taxonomy" id="34638"/>
    <lineage>
        <taxon>Eukaryota</taxon>
        <taxon>Metazoa</taxon>
        <taxon>Ecdysozoa</taxon>
        <taxon>Arthropoda</taxon>
        <taxon>Chelicerata</taxon>
        <taxon>Arachnida</taxon>
        <taxon>Acari</taxon>
        <taxon>Parasitiformes</taxon>
        <taxon>Mesostigmata</taxon>
        <taxon>Gamasina</taxon>
        <taxon>Phytoseioidea</taxon>
        <taxon>Phytoseiidae</taxon>
        <taxon>Typhlodrominae</taxon>
        <taxon>Galendromus</taxon>
    </lineage>
</organism>
<gene>
    <name evidence="6" type="primary">LOC100900997</name>
</gene>
<evidence type="ECO:0000256" key="3">
    <source>
        <dbReference type="SAM" id="MobiDB-lite"/>
    </source>
</evidence>
<dbReference type="Gene3D" id="1.10.1240.40">
    <property type="entry name" value="ENT domain"/>
    <property type="match status" value="1"/>
</dbReference>
<dbReference type="PANTHER" id="PTHR16500:SF3">
    <property type="entry name" value="BRCA2-INTERACTING TRANSCRIPTIONAL REPRESSOR EMSY"/>
    <property type="match status" value="1"/>
</dbReference>
<dbReference type="SUPFAM" id="SSF158639">
    <property type="entry name" value="ENT-like"/>
    <property type="match status" value="1"/>
</dbReference>
<feature type="compositionally biased region" description="Low complexity" evidence="3">
    <location>
        <begin position="371"/>
        <end position="387"/>
    </location>
</feature>
<evidence type="ECO:0000256" key="2">
    <source>
        <dbReference type="ARBA" id="ARBA00023242"/>
    </source>
</evidence>
<accession>A0AAJ7PAF9</accession>
<feature type="compositionally biased region" description="Low complexity" evidence="3">
    <location>
        <begin position="301"/>
        <end position="316"/>
    </location>
</feature>
<dbReference type="InterPro" id="IPR005491">
    <property type="entry name" value="ENT_dom"/>
</dbReference>
<keyword evidence="5" id="KW-1185">Reference proteome</keyword>
<dbReference type="PANTHER" id="PTHR16500">
    <property type="entry name" value="BRCA2-INTERACTING TRANSCRIPTIONAL REPRESSOR EMSY"/>
    <property type="match status" value="1"/>
</dbReference>
<evidence type="ECO:0000256" key="1">
    <source>
        <dbReference type="ARBA" id="ARBA00004123"/>
    </source>
</evidence>
<evidence type="ECO:0000313" key="5">
    <source>
        <dbReference type="Proteomes" id="UP000694867"/>
    </source>
</evidence>
<dbReference type="KEGG" id="goe:100900997"/>
<dbReference type="Pfam" id="PF03735">
    <property type="entry name" value="ENT"/>
    <property type="match status" value="1"/>
</dbReference>
<dbReference type="AlphaFoldDB" id="A0AAJ7PAF9"/>
<dbReference type="RefSeq" id="XP_018496496.1">
    <property type="nucleotide sequence ID" value="XM_018640980.2"/>
</dbReference>
<keyword evidence="2" id="KW-0539">Nucleus</keyword>
<dbReference type="GO" id="GO:0006355">
    <property type="term" value="P:regulation of DNA-templated transcription"/>
    <property type="evidence" value="ECO:0007669"/>
    <property type="project" value="InterPro"/>
</dbReference>
<feature type="region of interest" description="Disordered" evidence="3">
    <location>
        <begin position="336"/>
        <end position="389"/>
    </location>
</feature>
<dbReference type="SMART" id="SM01191">
    <property type="entry name" value="ENT"/>
    <property type="match status" value="1"/>
</dbReference>
<comment type="subcellular location">
    <subcellularLocation>
        <location evidence="1">Nucleus</location>
    </subcellularLocation>
</comment>
<dbReference type="GO" id="GO:0005654">
    <property type="term" value="C:nucleoplasm"/>
    <property type="evidence" value="ECO:0007669"/>
    <property type="project" value="TreeGrafter"/>
</dbReference>
<dbReference type="Proteomes" id="UP000694867">
    <property type="component" value="Unplaced"/>
</dbReference>
<sequence>MSELQMFSCGNKRKLQLMSFSSLIDALRAGGALTQEKKALLQLTVNSLTISSERYKAEIRRAVAKARSYSDIDDTPWAMEGRRDTFLLPRNPSRSTWAAPYAAYTPKMVPALVKLPKAPCKSVETQTVTPPKPIVNPKLVVVSSPRTQTTPTVVYANPSGQRQVRINSQTIGKTIPVVVNSKGQAKLVSMPTVVKPTVASMTPVNAQKTSQHLVVSSSANQHSKQIVITTPNNIVHKISAHGATQTLQVRPSTGTAVVTKLLNTNRTGELKVIQRPRVAQIRALGAPVATLTPVGVRLTQSNGRSPQSSSSTSSDSAGPPPTKIMKAASQWNYDDHSVMAKPPGVAPSSTSVEAMGISVGGGDESTERKSSASNCVPVSSAASSANPQTKTVQIVQMSTSAQNSHGTTTVAVAASSSPRHATRPVRMVTPTPIMQRARDSSRAASVASNVVVQSLPYQNYQGSIYKMVPEDVILEEEVV</sequence>
<evidence type="ECO:0000259" key="4">
    <source>
        <dbReference type="SMART" id="SM01191"/>
    </source>
</evidence>
<evidence type="ECO:0000313" key="6">
    <source>
        <dbReference type="RefSeq" id="XP_018496496.1"/>
    </source>
</evidence>
<proteinExistence type="predicted"/>
<dbReference type="InterPro" id="IPR036142">
    <property type="entry name" value="ENT_dom-like_sf"/>
</dbReference>